<evidence type="ECO:0000256" key="3">
    <source>
        <dbReference type="ARBA" id="ARBA00022448"/>
    </source>
</evidence>
<comment type="subcellular location">
    <subcellularLocation>
        <location evidence="2 10">Cytoplasm</location>
        <location evidence="2 10">Cytoskeleton</location>
    </subcellularLocation>
    <subcellularLocation>
        <location evidence="1">Nucleus</location>
    </subcellularLocation>
</comment>
<evidence type="ECO:0000313" key="11">
    <source>
        <dbReference type="EMBL" id="NWT40360.1"/>
    </source>
</evidence>
<dbReference type="GO" id="GO:0051028">
    <property type="term" value="P:mRNA transport"/>
    <property type="evidence" value="ECO:0007669"/>
    <property type="project" value="UniProtKB-KW"/>
</dbReference>
<keyword evidence="7" id="KW-0653">Protein transport</keyword>
<protein>
    <recommendedName>
        <fullName evidence="10">Dynein light chain</fullName>
    </recommendedName>
</protein>
<accession>A0A7K5NB90</accession>
<keyword evidence="10" id="KW-0243">Dynein</keyword>
<evidence type="ECO:0000256" key="8">
    <source>
        <dbReference type="ARBA" id="ARBA00023212"/>
    </source>
</evidence>
<evidence type="ECO:0000256" key="1">
    <source>
        <dbReference type="ARBA" id="ARBA00004123"/>
    </source>
</evidence>
<evidence type="ECO:0000256" key="2">
    <source>
        <dbReference type="ARBA" id="ARBA00004245"/>
    </source>
</evidence>
<dbReference type="Proteomes" id="UP000524558">
    <property type="component" value="Unassembled WGS sequence"/>
</dbReference>
<dbReference type="InterPro" id="IPR037177">
    <property type="entry name" value="DLC_sf"/>
</dbReference>
<feature type="non-terminal residue" evidence="11">
    <location>
        <position position="90"/>
    </location>
</feature>
<comment type="caution">
    <text evidence="11">The sequence shown here is derived from an EMBL/GenBank/DDBJ whole genome shotgun (WGS) entry which is preliminary data.</text>
</comment>
<feature type="non-terminal residue" evidence="11">
    <location>
        <position position="1"/>
    </location>
</feature>
<reference evidence="11 12" key="1">
    <citation type="submission" date="2019-09" db="EMBL/GenBank/DDBJ databases">
        <title>Bird 10,000 Genomes (B10K) Project - Family phase.</title>
        <authorList>
            <person name="Zhang G."/>
        </authorList>
    </citation>
    <scope>NUCLEOTIDE SEQUENCE [LARGE SCALE GENOMIC DNA]</scope>
    <source>
        <strain evidence="11">B10K-DU-021-33</strain>
        <tissue evidence="11">Mixed tissue sample</tissue>
    </source>
</reference>
<dbReference type="GO" id="GO:0005634">
    <property type="term" value="C:nucleus"/>
    <property type="evidence" value="ECO:0007669"/>
    <property type="project" value="UniProtKB-SubCell"/>
</dbReference>
<keyword evidence="10" id="KW-0505">Motor protein</keyword>
<evidence type="ECO:0000256" key="7">
    <source>
        <dbReference type="ARBA" id="ARBA00022927"/>
    </source>
</evidence>
<dbReference type="SMART" id="SM01375">
    <property type="entry name" value="Dynein_light"/>
    <property type="match status" value="1"/>
</dbReference>
<sequence length="90" mass="10147">QTPTGRRAALMGDTDVSEETQRAAVECVVWAREKYSAERETASLTEREFEKKHGPTWHCIVGKFGSFVSPETKHFIFLRCGVNDLLFKAG</sequence>
<keyword evidence="9" id="KW-0539">Nucleus</keyword>
<keyword evidence="6" id="KW-0509">mRNA transport</keyword>
<dbReference type="InterPro" id="IPR001372">
    <property type="entry name" value="Dynein_light_chain_typ-1/2"/>
</dbReference>
<comment type="similarity">
    <text evidence="10">Belongs to the dynein light chain family.</text>
</comment>
<name>A0A7K5NB90_CHRMC</name>
<dbReference type="PANTHER" id="PTHR11886">
    <property type="entry name" value="DYNEIN LIGHT CHAIN"/>
    <property type="match status" value="1"/>
</dbReference>
<dbReference type="GO" id="GO:0044458">
    <property type="term" value="P:motile cilium assembly"/>
    <property type="evidence" value="ECO:0007669"/>
    <property type="project" value="TreeGrafter"/>
</dbReference>
<evidence type="ECO:0000256" key="9">
    <source>
        <dbReference type="ARBA" id="ARBA00023242"/>
    </source>
</evidence>
<keyword evidence="4 10" id="KW-0963">Cytoplasm</keyword>
<dbReference type="PANTHER" id="PTHR11886:SF91">
    <property type="entry name" value="DYNEIN LIGHT CHAIN 1, CYTOPLASMIC"/>
    <property type="match status" value="1"/>
</dbReference>
<proteinExistence type="inferred from homology"/>
<gene>
    <name evidence="11" type="primary">Dyl1</name>
    <name evidence="11" type="ORF">CHRMAC_R11691</name>
</gene>
<dbReference type="AlphaFoldDB" id="A0A7K5NB90"/>
<dbReference type="EMBL" id="VYZF01000426">
    <property type="protein sequence ID" value="NWT40360.1"/>
    <property type="molecule type" value="Genomic_DNA"/>
</dbReference>
<keyword evidence="5 10" id="KW-0493">Microtubule</keyword>
<evidence type="ECO:0000256" key="5">
    <source>
        <dbReference type="ARBA" id="ARBA00022701"/>
    </source>
</evidence>
<dbReference type="GO" id="GO:0005868">
    <property type="term" value="C:cytoplasmic dynein complex"/>
    <property type="evidence" value="ECO:0007669"/>
    <property type="project" value="TreeGrafter"/>
</dbReference>
<dbReference type="FunFam" id="3.30.740.10:FF:000005">
    <property type="entry name" value="Dynein light chain"/>
    <property type="match status" value="1"/>
</dbReference>
<dbReference type="Pfam" id="PF01221">
    <property type="entry name" value="Dynein_light"/>
    <property type="match status" value="1"/>
</dbReference>
<keyword evidence="8 10" id="KW-0206">Cytoskeleton</keyword>
<dbReference type="GO" id="GO:0005929">
    <property type="term" value="C:cilium"/>
    <property type="evidence" value="ECO:0007669"/>
    <property type="project" value="GOC"/>
</dbReference>
<keyword evidence="3" id="KW-0813">Transport</keyword>
<dbReference type="GO" id="GO:0005874">
    <property type="term" value="C:microtubule"/>
    <property type="evidence" value="ECO:0007669"/>
    <property type="project" value="UniProtKB-KW"/>
</dbReference>
<evidence type="ECO:0000256" key="10">
    <source>
        <dbReference type="RuleBase" id="RU365010"/>
    </source>
</evidence>
<dbReference type="Gene3D" id="3.30.740.10">
    <property type="entry name" value="Protein Inhibitor Of Neuronal Nitric Oxide Synthase"/>
    <property type="match status" value="1"/>
</dbReference>
<evidence type="ECO:0000256" key="4">
    <source>
        <dbReference type="ARBA" id="ARBA00022490"/>
    </source>
</evidence>
<keyword evidence="12" id="KW-1185">Reference proteome</keyword>
<dbReference type="SUPFAM" id="SSF54648">
    <property type="entry name" value="DLC"/>
    <property type="match status" value="1"/>
</dbReference>
<organism evidence="11 12">
    <name type="scientific">Chroicocephalus maculipennis</name>
    <name type="common">Brown-hooded gull</name>
    <name type="synonym">Larus maculipennis</name>
    <dbReference type="NCBI Taxonomy" id="287016"/>
    <lineage>
        <taxon>Eukaryota</taxon>
        <taxon>Metazoa</taxon>
        <taxon>Chordata</taxon>
        <taxon>Craniata</taxon>
        <taxon>Vertebrata</taxon>
        <taxon>Euteleostomi</taxon>
        <taxon>Archelosauria</taxon>
        <taxon>Archosauria</taxon>
        <taxon>Dinosauria</taxon>
        <taxon>Saurischia</taxon>
        <taxon>Theropoda</taxon>
        <taxon>Coelurosauria</taxon>
        <taxon>Aves</taxon>
        <taxon>Neognathae</taxon>
        <taxon>Neoaves</taxon>
        <taxon>Charadriiformes</taxon>
        <taxon>Laridae</taxon>
        <taxon>Chroicocephalus</taxon>
    </lineage>
</organism>
<evidence type="ECO:0000256" key="6">
    <source>
        <dbReference type="ARBA" id="ARBA00022816"/>
    </source>
</evidence>
<dbReference type="GO" id="GO:0035721">
    <property type="term" value="P:intraciliary retrograde transport"/>
    <property type="evidence" value="ECO:0007669"/>
    <property type="project" value="TreeGrafter"/>
</dbReference>
<dbReference type="GO" id="GO:0045505">
    <property type="term" value="F:dynein intermediate chain binding"/>
    <property type="evidence" value="ECO:0007669"/>
    <property type="project" value="TreeGrafter"/>
</dbReference>
<evidence type="ECO:0000313" key="12">
    <source>
        <dbReference type="Proteomes" id="UP000524558"/>
    </source>
</evidence>
<dbReference type="GO" id="GO:0015031">
    <property type="term" value="P:protein transport"/>
    <property type="evidence" value="ECO:0007669"/>
    <property type="project" value="UniProtKB-KW"/>
</dbReference>